<dbReference type="InterPro" id="IPR004843">
    <property type="entry name" value="Calcineurin-like_PHP"/>
</dbReference>
<dbReference type="Gene3D" id="3.60.21.10">
    <property type="match status" value="1"/>
</dbReference>
<reference evidence="2" key="1">
    <citation type="submission" date="2022-04" db="EMBL/GenBank/DDBJ databases">
        <title>Desulfatitalea alkaliphila sp. nov., a novel anaerobic sulfate-reducing bacterium isolated from terrestrial mud volcano, Taman Peninsula, Russia.</title>
        <authorList>
            <person name="Khomyakova M.A."/>
            <person name="Merkel A.Y."/>
            <person name="Slobodkin A.I."/>
        </authorList>
    </citation>
    <scope>NUCLEOTIDE SEQUENCE</scope>
    <source>
        <strain evidence="2">M08but</strain>
    </source>
</reference>
<accession>A0AA41UM37</accession>
<dbReference type="PANTHER" id="PTHR31302">
    <property type="entry name" value="TRANSMEMBRANE PROTEIN WITH METALLOPHOSPHOESTERASE DOMAIN-RELATED"/>
    <property type="match status" value="1"/>
</dbReference>
<dbReference type="RefSeq" id="WP_246914752.1">
    <property type="nucleotide sequence ID" value="NZ_JALJRB010000041.1"/>
</dbReference>
<name>A0AA41UM37_9BACT</name>
<evidence type="ECO:0000259" key="1">
    <source>
        <dbReference type="Pfam" id="PF00149"/>
    </source>
</evidence>
<evidence type="ECO:0000313" key="3">
    <source>
        <dbReference type="Proteomes" id="UP001165427"/>
    </source>
</evidence>
<comment type="caution">
    <text evidence="2">The sequence shown here is derived from an EMBL/GenBank/DDBJ whole genome shotgun (WGS) entry which is preliminary data.</text>
</comment>
<keyword evidence="3" id="KW-1185">Reference proteome</keyword>
<protein>
    <recommendedName>
        <fullName evidence="1">Calcineurin-like phosphoesterase domain-containing protein</fullName>
    </recommendedName>
</protein>
<dbReference type="AlphaFoldDB" id="A0AA41UM37"/>
<dbReference type="InterPro" id="IPR029052">
    <property type="entry name" value="Metallo-depent_PP-like"/>
</dbReference>
<feature type="non-terminal residue" evidence="2">
    <location>
        <position position="1"/>
    </location>
</feature>
<dbReference type="EMBL" id="JALJRB010000041">
    <property type="protein sequence ID" value="MCJ8503037.1"/>
    <property type="molecule type" value="Genomic_DNA"/>
</dbReference>
<sequence length="246" mass="26729">GVRYFEVDAGGALAGLRGKTAVHLTDLHIEEMGAREARVLEVVGDIGPDMIFLTGDYIPWVGDAGPAIDFLARLRAPDGVWAVMGDYDYSDGRQSCLFCHAPGSGAPTQAHGVRFLRNAAERVALGDGEIYVGGVDGDAFQAFDGWREFLEGDADTAAILLSHSPLVFDDLDGERSVLVLAGDTHGGQIPLPGWLWGLLGYEKNARYNAGWFERGKSRMYVSRGLGTSHLRLRLLRRPEVVVIAFR</sequence>
<dbReference type="SUPFAM" id="SSF56300">
    <property type="entry name" value="Metallo-dependent phosphatases"/>
    <property type="match status" value="1"/>
</dbReference>
<dbReference type="PANTHER" id="PTHR31302:SF0">
    <property type="entry name" value="TRANSMEMBRANE PROTEIN WITH METALLOPHOSPHOESTERASE DOMAIN"/>
    <property type="match status" value="1"/>
</dbReference>
<dbReference type="Proteomes" id="UP001165427">
    <property type="component" value="Unassembled WGS sequence"/>
</dbReference>
<gene>
    <name evidence="2" type="ORF">MRX98_20850</name>
</gene>
<dbReference type="InterPro" id="IPR051158">
    <property type="entry name" value="Metallophosphoesterase_sf"/>
</dbReference>
<feature type="domain" description="Calcineurin-like phosphoesterase" evidence="1">
    <location>
        <begin position="22"/>
        <end position="181"/>
    </location>
</feature>
<dbReference type="GO" id="GO:0016787">
    <property type="term" value="F:hydrolase activity"/>
    <property type="evidence" value="ECO:0007669"/>
    <property type="project" value="InterPro"/>
</dbReference>
<dbReference type="Pfam" id="PF00149">
    <property type="entry name" value="Metallophos"/>
    <property type="match status" value="1"/>
</dbReference>
<proteinExistence type="predicted"/>
<organism evidence="2 3">
    <name type="scientific">Desulfatitalea alkaliphila</name>
    <dbReference type="NCBI Taxonomy" id="2929485"/>
    <lineage>
        <taxon>Bacteria</taxon>
        <taxon>Pseudomonadati</taxon>
        <taxon>Thermodesulfobacteriota</taxon>
        <taxon>Desulfobacteria</taxon>
        <taxon>Desulfobacterales</taxon>
        <taxon>Desulfosarcinaceae</taxon>
        <taxon>Desulfatitalea</taxon>
    </lineage>
</organism>
<evidence type="ECO:0000313" key="2">
    <source>
        <dbReference type="EMBL" id="MCJ8503037.1"/>
    </source>
</evidence>